<reference evidence="1" key="1">
    <citation type="submission" date="2019-09" db="EMBL/GenBank/DDBJ databases">
        <title>Draft genome information of white flower Hibiscus syriacus.</title>
        <authorList>
            <person name="Kim Y.-M."/>
        </authorList>
    </citation>
    <scope>NUCLEOTIDE SEQUENCE [LARGE SCALE GENOMIC DNA]</scope>
    <source>
        <strain evidence="1">YM2019G1</strain>
    </source>
</reference>
<evidence type="ECO:0000313" key="1">
    <source>
        <dbReference type="EMBL" id="KAE8724067.1"/>
    </source>
</evidence>
<gene>
    <name evidence="1" type="ORF">F3Y22_tig00010968pilonHSYRG00186</name>
</gene>
<protein>
    <submittedName>
        <fullName evidence="1">Serine/threonine-protein kinase WNK4-like</fullName>
    </submittedName>
</protein>
<comment type="caution">
    <text evidence="1">The sequence shown here is derived from an EMBL/GenBank/DDBJ whole genome shotgun (WGS) entry which is preliminary data.</text>
</comment>
<accession>A0A6A3C6I5</accession>
<evidence type="ECO:0000313" key="2">
    <source>
        <dbReference type="Proteomes" id="UP000436088"/>
    </source>
</evidence>
<organism evidence="1 2">
    <name type="scientific">Hibiscus syriacus</name>
    <name type="common">Rose of Sharon</name>
    <dbReference type="NCBI Taxonomy" id="106335"/>
    <lineage>
        <taxon>Eukaryota</taxon>
        <taxon>Viridiplantae</taxon>
        <taxon>Streptophyta</taxon>
        <taxon>Embryophyta</taxon>
        <taxon>Tracheophyta</taxon>
        <taxon>Spermatophyta</taxon>
        <taxon>Magnoliopsida</taxon>
        <taxon>eudicotyledons</taxon>
        <taxon>Gunneridae</taxon>
        <taxon>Pentapetalae</taxon>
        <taxon>rosids</taxon>
        <taxon>malvids</taxon>
        <taxon>Malvales</taxon>
        <taxon>Malvaceae</taxon>
        <taxon>Malvoideae</taxon>
        <taxon>Hibiscus</taxon>
    </lineage>
</organism>
<dbReference type="Proteomes" id="UP000436088">
    <property type="component" value="Unassembled WGS sequence"/>
</dbReference>
<dbReference type="EMBL" id="VEPZ02000488">
    <property type="protein sequence ID" value="KAE8724067.1"/>
    <property type="molecule type" value="Genomic_DNA"/>
</dbReference>
<dbReference type="GO" id="GO:0016301">
    <property type="term" value="F:kinase activity"/>
    <property type="evidence" value="ECO:0007669"/>
    <property type="project" value="UniProtKB-KW"/>
</dbReference>
<dbReference type="PANTHER" id="PTHR46137">
    <property type="entry name" value="OS05G0310600 PROTEIN"/>
    <property type="match status" value="1"/>
</dbReference>
<name>A0A6A3C6I5_HIBSY</name>
<keyword evidence="2" id="KW-1185">Reference proteome</keyword>
<proteinExistence type="predicted"/>
<sequence>MGLLTTRVERNQIKPGDHIYAYRAAFTYSHHEVALKFQSLIMLLLSHKVLSPFYLFYGLPAKTRNLADIFGLDTIHFLCVEERAPQQPPILPEQLSTLQFIFIKKGIGRSGQASSMIGSPLAALISSSVKVLMPSSIDVATVTAGTYCMSRYATDIGVRTDVIKVPVEDMAVNLDWAGCQDEATEENETSNQYLYTS</sequence>
<dbReference type="AlphaFoldDB" id="A0A6A3C6I5"/>
<dbReference type="PANTHER" id="PTHR46137:SF2">
    <property type="entry name" value="OS09G0526800 PROTEIN"/>
    <property type="match status" value="1"/>
</dbReference>